<feature type="binding site" evidence="12">
    <location>
        <position position="437"/>
    </location>
    <ligand>
        <name>Zn(2+)</name>
        <dbReference type="ChEBI" id="CHEBI:29105"/>
        <label>2</label>
    </ligand>
</feature>
<evidence type="ECO:0000256" key="11">
    <source>
        <dbReference type="ARBA" id="ARBA00048988"/>
    </source>
</evidence>
<keyword evidence="3 12" id="KW-0479">Metal-binding</keyword>
<accession>A0A845UHA9</accession>
<keyword evidence="5 12" id="KW-0378">Hydrolase</keyword>
<dbReference type="InterPro" id="IPR001650">
    <property type="entry name" value="Helicase_C-like"/>
</dbReference>
<evidence type="ECO:0000256" key="3">
    <source>
        <dbReference type="ARBA" id="ARBA00022723"/>
    </source>
</evidence>
<protein>
    <recommendedName>
        <fullName evidence="12">Replication restart protein PriA</fullName>
    </recommendedName>
    <alternativeName>
        <fullName evidence="12">ATP-dependent DNA helicase PriA</fullName>
        <ecNumber evidence="12">5.6.2.4</ecNumber>
    </alternativeName>
    <alternativeName>
        <fullName evidence="12">DNA 3'-5' helicase PriA</fullName>
    </alternativeName>
</protein>
<evidence type="ECO:0000313" key="14">
    <source>
        <dbReference type="EMBL" id="NDU43234.1"/>
    </source>
</evidence>
<dbReference type="EMBL" id="WNJL01000037">
    <property type="protein sequence ID" value="NDU43234.1"/>
    <property type="molecule type" value="Genomic_DNA"/>
</dbReference>
<gene>
    <name evidence="12" type="primary">priA</name>
    <name evidence="14" type="ORF">GL267_11505</name>
</gene>
<evidence type="ECO:0000256" key="5">
    <source>
        <dbReference type="ARBA" id="ARBA00022801"/>
    </source>
</evidence>
<dbReference type="Pfam" id="PF00270">
    <property type="entry name" value="DEAD"/>
    <property type="match status" value="1"/>
</dbReference>
<dbReference type="GO" id="GO:0006302">
    <property type="term" value="P:double-strand break repair"/>
    <property type="evidence" value="ECO:0007669"/>
    <property type="project" value="InterPro"/>
</dbReference>
<comment type="catalytic activity">
    <reaction evidence="12">
        <text>Couples ATP hydrolysis with the unwinding of duplex DNA by translocating in the 3'-5' direction.</text>
        <dbReference type="EC" id="5.6.2.4"/>
    </reaction>
</comment>
<dbReference type="InterPro" id="IPR011545">
    <property type="entry name" value="DEAD/DEAH_box_helicase_dom"/>
</dbReference>
<dbReference type="NCBIfam" id="TIGR00595">
    <property type="entry name" value="priA"/>
    <property type="match status" value="1"/>
</dbReference>
<keyword evidence="2 12" id="KW-0235">DNA replication</keyword>
<dbReference type="InterPro" id="IPR040498">
    <property type="entry name" value="PriA_CRR"/>
</dbReference>
<dbReference type="Gene3D" id="3.40.50.300">
    <property type="entry name" value="P-loop containing nucleotide triphosphate hydrolases"/>
    <property type="match status" value="2"/>
</dbReference>
<dbReference type="AlphaFoldDB" id="A0A845UHA9"/>
<dbReference type="InterPro" id="IPR041222">
    <property type="entry name" value="PriA_3primeBD"/>
</dbReference>
<dbReference type="CDD" id="cd18804">
    <property type="entry name" value="SF2_C_priA"/>
    <property type="match status" value="1"/>
</dbReference>
<keyword evidence="4 12" id="KW-0547">Nucleotide-binding</keyword>
<evidence type="ECO:0000256" key="12">
    <source>
        <dbReference type="HAMAP-Rule" id="MF_00983"/>
    </source>
</evidence>
<dbReference type="NCBIfam" id="NF004067">
    <property type="entry name" value="PRK05580.1-4"/>
    <property type="match status" value="1"/>
</dbReference>
<dbReference type="GO" id="GO:0003677">
    <property type="term" value="F:DNA binding"/>
    <property type="evidence" value="ECO:0007669"/>
    <property type="project" value="UniProtKB-UniRule"/>
</dbReference>
<dbReference type="GO" id="GO:0005524">
    <property type="term" value="F:ATP binding"/>
    <property type="evidence" value="ECO:0007669"/>
    <property type="project" value="UniProtKB-UniRule"/>
</dbReference>
<sequence>MHTETNCIQVAVMVPLRRIFSYAPPPDTILQPGVRVRVPFGRGQRIGIVIGSARCPADIELKTIERILDTQPILPIALQQLIHFGAAYYHHPLGDAWATALPALLRQGRPLPKPTPWGYRLSASVTPTSPRRPGKRQQALLNHIAKIGIVPASDIPALLRHTLRQAIQRDWIEAVAHSATTQQGLPSSHHLNTEQENAVAQLHAARGFRAWLLEGVTGSGKTEVYLEAFRPHLESGGQALILVPEIGLTPQLVERCQARFGTYGVAALHSAQSDGERLRIWASAAEGRVRIIVGTRSALFIPLPRLAMIIVDEEHDPSFKQQSGWHYSARDLAIQRARLENVPIVLGSATPSLESLYNVQSGRFHYLTLRQRATGAAMPEMTIVPLQRQNLLGGLSPTLLTACRETLEAGHQVLLFLNRRGYAPAVLCHDCGHVMACPRCSASMTWHHRQGRLRCHHCGHESRWPRTCPTCGSNTLITAGQGTEQLEEVLRQHFPQAPLWRIDRDALHGRDAFAAAITEIRQDRAALLVGTQMLAKGHHFPAVTLVGIVNTDQGLFSADFRAPERLLQTVLQVAGRAGRADKAGRVLLQTHLPDHPLLQSLALGDYRAPAQALLEERRAAGLPPVSALALLRAEAHQRPRIEKFLSAARDCAPPGLSVSGPIPSLMERRAGFERAELWIQAPNRAQMQKQLGTWLAAVGKLPGAKSIRWTLDVDPLLLS</sequence>
<dbReference type="PANTHER" id="PTHR30580:SF0">
    <property type="entry name" value="PRIMOSOMAL PROTEIN N"/>
    <property type="match status" value="1"/>
</dbReference>
<feature type="domain" description="Helicase ATP-binding" evidence="13">
    <location>
        <begin position="202"/>
        <end position="369"/>
    </location>
</feature>
<dbReference type="SMART" id="SM00490">
    <property type="entry name" value="HELICc"/>
    <property type="match status" value="1"/>
</dbReference>
<dbReference type="HAMAP" id="MF_00983">
    <property type="entry name" value="PriA"/>
    <property type="match status" value="1"/>
</dbReference>
<feature type="binding site" evidence="12">
    <location>
        <position position="471"/>
    </location>
    <ligand>
        <name>Zn(2+)</name>
        <dbReference type="ChEBI" id="CHEBI:29105"/>
        <label>1</label>
    </ligand>
</feature>
<dbReference type="SMART" id="SM00487">
    <property type="entry name" value="DEXDc"/>
    <property type="match status" value="1"/>
</dbReference>
<keyword evidence="8 12" id="KW-0067">ATP-binding</keyword>
<feature type="binding site" evidence="12">
    <location>
        <position position="458"/>
    </location>
    <ligand>
        <name>Zn(2+)</name>
        <dbReference type="ChEBI" id="CHEBI:29105"/>
        <label>2</label>
    </ligand>
</feature>
<evidence type="ECO:0000256" key="7">
    <source>
        <dbReference type="ARBA" id="ARBA00022833"/>
    </source>
</evidence>
<feature type="binding site" evidence="12">
    <location>
        <position position="431"/>
    </location>
    <ligand>
        <name>Zn(2+)</name>
        <dbReference type="ChEBI" id="CHEBI:29105"/>
        <label>1</label>
    </ligand>
</feature>
<dbReference type="InterPro" id="IPR005259">
    <property type="entry name" value="PriA"/>
</dbReference>
<evidence type="ECO:0000256" key="4">
    <source>
        <dbReference type="ARBA" id="ARBA00022741"/>
    </source>
</evidence>
<dbReference type="Pfam" id="PF18319">
    <property type="entry name" value="Zn_ribbon_PriA"/>
    <property type="match status" value="1"/>
</dbReference>
<feature type="binding site" evidence="12">
    <location>
        <position position="428"/>
    </location>
    <ligand>
        <name>Zn(2+)</name>
        <dbReference type="ChEBI" id="CHEBI:29105"/>
        <label>1</label>
    </ligand>
</feature>
<dbReference type="PANTHER" id="PTHR30580">
    <property type="entry name" value="PRIMOSOMAL PROTEIN N"/>
    <property type="match status" value="1"/>
</dbReference>
<feature type="binding site" evidence="12">
    <location>
        <position position="455"/>
    </location>
    <ligand>
        <name>Zn(2+)</name>
        <dbReference type="ChEBI" id="CHEBI:29105"/>
        <label>2</label>
    </ligand>
</feature>
<evidence type="ECO:0000259" key="13">
    <source>
        <dbReference type="PROSITE" id="PS51192"/>
    </source>
</evidence>
<dbReference type="Pfam" id="PF17764">
    <property type="entry name" value="PriA_3primeBD"/>
    <property type="match status" value="1"/>
</dbReference>
<proteinExistence type="inferred from homology"/>
<dbReference type="InterPro" id="IPR014001">
    <property type="entry name" value="Helicase_ATP-bd"/>
</dbReference>
<comment type="caution">
    <text evidence="14">The sequence shown here is derived from an EMBL/GenBank/DDBJ whole genome shotgun (WGS) entry which is preliminary data.</text>
</comment>
<dbReference type="InterPro" id="IPR042115">
    <property type="entry name" value="PriA_3primeBD_sf"/>
</dbReference>
<dbReference type="GO" id="GO:0043138">
    <property type="term" value="F:3'-5' DNA helicase activity"/>
    <property type="evidence" value="ECO:0007669"/>
    <property type="project" value="UniProtKB-EC"/>
</dbReference>
<feature type="binding site" evidence="12">
    <location>
        <position position="468"/>
    </location>
    <ligand>
        <name>Zn(2+)</name>
        <dbReference type="ChEBI" id="CHEBI:29105"/>
        <label>1</label>
    </ligand>
</feature>
<dbReference type="RefSeq" id="WP_163098455.1">
    <property type="nucleotide sequence ID" value="NZ_CP127523.1"/>
</dbReference>
<dbReference type="GO" id="GO:0006270">
    <property type="term" value="P:DNA replication initiation"/>
    <property type="evidence" value="ECO:0007669"/>
    <property type="project" value="TreeGrafter"/>
</dbReference>
<dbReference type="GO" id="GO:0008270">
    <property type="term" value="F:zinc ion binding"/>
    <property type="evidence" value="ECO:0007669"/>
    <property type="project" value="UniProtKB-UniRule"/>
</dbReference>
<comment type="subunit">
    <text evidence="12">Component of the replication restart primosome.</text>
</comment>
<organism evidence="14">
    <name type="scientific">Acidithiobacillus ferrianus</name>
    <dbReference type="NCBI Taxonomy" id="2678518"/>
    <lineage>
        <taxon>Bacteria</taxon>
        <taxon>Pseudomonadati</taxon>
        <taxon>Pseudomonadota</taxon>
        <taxon>Acidithiobacillia</taxon>
        <taxon>Acidithiobacillales</taxon>
        <taxon>Acidithiobacillaceae</taxon>
        <taxon>Acidithiobacillus</taxon>
    </lineage>
</organism>
<dbReference type="GO" id="GO:0006310">
    <property type="term" value="P:DNA recombination"/>
    <property type="evidence" value="ECO:0007669"/>
    <property type="project" value="InterPro"/>
</dbReference>
<evidence type="ECO:0000256" key="9">
    <source>
        <dbReference type="ARBA" id="ARBA00023125"/>
    </source>
</evidence>
<keyword evidence="10 12" id="KW-0413">Isomerase</keyword>
<dbReference type="Gene3D" id="3.40.1440.60">
    <property type="entry name" value="PriA, 3(prime) DNA-binding domain"/>
    <property type="match status" value="1"/>
</dbReference>
<dbReference type="GO" id="GO:1990077">
    <property type="term" value="C:primosome complex"/>
    <property type="evidence" value="ECO:0007669"/>
    <property type="project" value="UniProtKB-UniRule"/>
</dbReference>
<keyword evidence="1 12" id="KW-0639">Primosome</keyword>
<dbReference type="Pfam" id="PF18074">
    <property type="entry name" value="PriA_C"/>
    <property type="match status" value="1"/>
</dbReference>
<dbReference type="GO" id="GO:0016787">
    <property type="term" value="F:hydrolase activity"/>
    <property type="evidence" value="ECO:0007669"/>
    <property type="project" value="UniProtKB-KW"/>
</dbReference>
<evidence type="ECO:0000256" key="8">
    <source>
        <dbReference type="ARBA" id="ARBA00022840"/>
    </source>
</evidence>
<comment type="similarity">
    <text evidence="12">Belongs to the helicase family. PriA subfamily.</text>
</comment>
<dbReference type="InterPro" id="IPR041236">
    <property type="entry name" value="PriA_C"/>
</dbReference>
<evidence type="ECO:0000256" key="10">
    <source>
        <dbReference type="ARBA" id="ARBA00023235"/>
    </source>
</evidence>
<dbReference type="FunFam" id="3.40.1440.60:FF:000001">
    <property type="entry name" value="Primosomal protein N"/>
    <property type="match status" value="1"/>
</dbReference>
<keyword evidence="6 12" id="KW-0347">Helicase</keyword>
<evidence type="ECO:0000256" key="1">
    <source>
        <dbReference type="ARBA" id="ARBA00022515"/>
    </source>
</evidence>
<comment type="function">
    <text evidence="12">Initiates the restart of stalled replication forks, which reloads the replicative helicase on sites other than the origin of replication. Recognizes and binds to abandoned replication forks and remodels them to uncover a helicase loading site. Promotes assembly of the primosome at these replication forks.</text>
</comment>
<dbReference type="GO" id="GO:0006269">
    <property type="term" value="P:DNA replication, synthesis of primer"/>
    <property type="evidence" value="ECO:0007669"/>
    <property type="project" value="UniProtKB-KW"/>
</dbReference>
<evidence type="ECO:0000256" key="2">
    <source>
        <dbReference type="ARBA" id="ARBA00022705"/>
    </source>
</evidence>
<keyword evidence="9 12" id="KW-0238">DNA-binding</keyword>
<name>A0A845UHA9_9PROT</name>
<keyword evidence="7 12" id="KW-0862">Zinc</keyword>
<dbReference type="InterPro" id="IPR027417">
    <property type="entry name" value="P-loop_NTPase"/>
</dbReference>
<comment type="catalytic activity">
    <reaction evidence="11 12">
        <text>ATP + H2O = ADP + phosphate + H(+)</text>
        <dbReference type="Rhea" id="RHEA:13065"/>
        <dbReference type="ChEBI" id="CHEBI:15377"/>
        <dbReference type="ChEBI" id="CHEBI:15378"/>
        <dbReference type="ChEBI" id="CHEBI:30616"/>
        <dbReference type="ChEBI" id="CHEBI:43474"/>
        <dbReference type="ChEBI" id="CHEBI:456216"/>
        <dbReference type="EC" id="5.6.2.4"/>
    </reaction>
</comment>
<dbReference type="SUPFAM" id="SSF52540">
    <property type="entry name" value="P-loop containing nucleoside triphosphate hydrolases"/>
    <property type="match status" value="2"/>
</dbReference>
<dbReference type="CDD" id="cd17929">
    <property type="entry name" value="DEXHc_priA"/>
    <property type="match status" value="1"/>
</dbReference>
<dbReference type="PROSITE" id="PS51192">
    <property type="entry name" value="HELICASE_ATP_BIND_1"/>
    <property type="match status" value="1"/>
</dbReference>
<comment type="cofactor">
    <cofactor evidence="12">
        <name>Zn(2+)</name>
        <dbReference type="ChEBI" id="CHEBI:29105"/>
    </cofactor>
    <text evidence="12">Binds 2 zinc ions per subunit.</text>
</comment>
<reference evidence="14" key="1">
    <citation type="submission" date="2019-11" db="EMBL/GenBank/DDBJ databases">
        <title>Acidithiobacillus ferrianus sp. nov.: a facultatively anaerobic and extremely acidophilic chemolithoautotroph.</title>
        <authorList>
            <person name="Norris P.R."/>
            <person name="Falagan C."/>
            <person name="Moya-Beltran A."/>
            <person name="Castro M."/>
            <person name="Quatrini R."/>
            <person name="Johnson D.B."/>
        </authorList>
    </citation>
    <scope>NUCLEOTIDE SEQUENCE [LARGE SCALE GENOMIC DNA]</scope>
    <source>
        <strain evidence="14">MG</strain>
    </source>
</reference>
<dbReference type="EC" id="5.6.2.4" evidence="12"/>
<feature type="binding site" evidence="12">
    <location>
        <position position="440"/>
    </location>
    <ligand>
        <name>Zn(2+)</name>
        <dbReference type="ChEBI" id="CHEBI:29105"/>
        <label>2</label>
    </ligand>
</feature>
<dbReference type="FunFam" id="3.40.50.300:FF:000489">
    <property type="entry name" value="Primosome assembly protein PriA"/>
    <property type="match status" value="1"/>
</dbReference>
<evidence type="ECO:0000256" key="6">
    <source>
        <dbReference type="ARBA" id="ARBA00022806"/>
    </source>
</evidence>